<dbReference type="EMBL" id="CAJNRF010001181">
    <property type="protein sequence ID" value="CAF1999667.1"/>
    <property type="molecule type" value="Genomic_DNA"/>
</dbReference>
<comment type="caution">
    <text evidence="2">The sequence shown here is derived from an EMBL/GenBank/DDBJ whole genome shotgun (WGS) entry which is preliminary data.</text>
</comment>
<sequence>MIMDYLTGRQEHGPKYEFPYSGYIRHSTPFLNYNTDAIQSNNYSPPDNFLHHQQPNFNTSITSEMPSMLGNSTLVFQVPDYVSLDVILKQLGVDINSIRRSSSGYNYHNNPSSSLELSLPPRSSRHRSLICRESSDSESDNYQGYLSDNQRRISGRRRRLICHEVSDYESDNDQGRSSYRRRGRHGRHGPNSAGNGRKQRPPGIHNLLDNAWKQGRNPTKSVPQSNSTLNPQWQNMVETATPPQQPTGANNAFQGMLNNATPPQQPTGANNGFQGMLNNAIPPQQPTGANNGFQGMLHDATPPQQPTGVNNIWQAMQNNATLSQQPIGANNGFQGMLNNATPPQQSIGANNGFQGMLHNATPPQQPTGANNVWQAMQNPSNPISPQQGNPGVNNVWNKTNTAPDENTGFLARFRRKPSTTGTVFQAPPFQPNQAAMNNFLVASNPQVGVNQPNPALANRWSNVNNFQQQVPPLTSMPPPTMNTAWNMMSRG</sequence>
<dbReference type="Proteomes" id="UP000663856">
    <property type="component" value="Unassembled WGS sequence"/>
</dbReference>
<evidence type="ECO:0000256" key="1">
    <source>
        <dbReference type="SAM" id="MobiDB-lite"/>
    </source>
</evidence>
<feature type="compositionally biased region" description="Polar residues" evidence="1">
    <location>
        <begin position="216"/>
        <end position="227"/>
    </location>
</feature>
<feature type="compositionally biased region" description="Polar residues" evidence="1">
    <location>
        <begin position="100"/>
        <end position="110"/>
    </location>
</feature>
<organism evidence="2 3">
    <name type="scientific">Rotaria magnacalcarata</name>
    <dbReference type="NCBI Taxonomy" id="392030"/>
    <lineage>
        <taxon>Eukaryota</taxon>
        <taxon>Metazoa</taxon>
        <taxon>Spiralia</taxon>
        <taxon>Gnathifera</taxon>
        <taxon>Rotifera</taxon>
        <taxon>Eurotatoria</taxon>
        <taxon>Bdelloidea</taxon>
        <taxon>Philodinida</taxon>
        <taxon>Philodinidae</taxon>
        <taxon>Rotaria</taxon>
    </lineage>
</organism>
<accession>A0A816MAS6</accession>
<proteinExistence type="predicted"/>
<feature type="compositionally biased region" description="Low complexity" evidence="1">
    <location>
        <begin position="111"/>
        <end position="122"/>
    </location>
</feature>
<feature type="region of interest" description="Disordered" evidence="1">
    <location>
        <begin position="168"/>
        <end position="227"/>
    </location>
</feature>
<name>A0A816MAS6_9BILA</name>
<feature type="region of interest" description="Disordered" evidence="1">
    <location>
        <begin position="100"/>
        <end position="149"/>
    </location>
</feature>
<evidence type="ECO:0000313" key="2">
    <source>
        <dbReference type="EMBL" id="CAF1999667.1"/>
    </source>
</evidence>
<gene>
    <name evidence="2" type="ORF">WKI299_LOCUS4700</name>
</gene>
<reference evidence="2" key="1">
    <citation type="submission" date="2021-02" db="EMBL/GenBank/DDBJ databases">
        <authorList>
            <person name="Nowell W R."/>
        </authorList>
    </citation>
    <scope>NUCLEOTIDE SEQUENCE</scope>
</reference>
<evidence type="ECO:0000313" key="3">
    <source>
        <dbReference type="Proteomes" id="UP000663856"/>
    </source>
</evidence>
<dbReference type="AlphaFoldDB" id="A0A816MAS6"/>
<protein>
    <submittedName>
        <fullName evidence="2">Uncharacterized protein</fullName>
    </submittedName>
</protein>
<feature type="compositionally biased region" description="Basic residues" evidence="1">
    <location>
        <begin position="178"/>
        <end position="188"/>
    </location>
</feature>